<organism evidence="1">
    <name type="scientific">Arundo donax</name>
    <name type="common">Giant reed</name>
    <name type="synonym">Donax arundinaceus</name>
    <dbReference type="NCBI Taxonomy" id="35708"/>
    <lineage>
        <taxon>Eukaryota</taxon>
        <taxon>Viridiplantae</taxon>
        <taxon>Streptophyta</taxon>
        <taxon>Embryophyta</taxon>
        <taxon>Tracheophyta</taxon>
        <taxon>Spermatophyta</taxon>
        <taxon>Magnoliopsida</taxon>
        <taxon>Liliopsida</taxon>
        <taxon>Poales</taxon>
        <taxon>Poaceae</taxon>
        <taxon>PACMAD clade</taxon>
        <taxon>Arundinoideae</taxon>
        <taxon>Arundineae</taxon>
        <taxon>Arundo</taxon>
    </lineage>
</organism>
<name>A0A0A9CN97_ARUDO</name>
<reference evidence="1" key="2">
    <citation type="journal article" date="2015" name="Data Brief">
        <title>Shoot transcriptome of the giant reed, Arundo donax.</title>
        <authorList>
            <person name="Barrero R.A."/>
            <person name="Guerrero F.D."/>
            <person name="Moolhuijzen P."/>
            <person name="Goolsby J.A."/>
            <person name="Tidwell J."/>
            <person name="Bellgard S.E."/>
            <person name="Bellgard M.I."/>
        </authorList>
    </citation>
    <scope>NUCLEOTIDE SEQUENCE</scope>
    <source>
        <tissue evidence="1">Shoot tissue taken approximately 20 cm above the soil surface</tissue>
    </source>
</reference>
<proteinExistence type="predicted"/>
<reference evidence="1" key="1">
    <citation type="submission" date="2014-09" db="EMBL/GenBank/DDBJ databases">
        <authorList>
            <person name="Magalhaes I.L.F."/>
            <person name="Oliveira U."/>
            <person name="Santos F.R."/>
            <person name="Vidigal T.H.D.A."/>
            <person name="Brescovit A.D."/>
            <person name="Santos A.J."/>
        </authorList>
    </citation>
    <scope>NUCLEOTIDE SEQUENCE</scope>
    <source>
        <tissue evidence="1">Shoot tissue taken approximately 20 cm above the soil surface</tissue>
    </source>
</reference>
<sequence>MSNSSIQRPPRHILLLHSNTFHQLHLHIAPVCISTFPGFSQPVLVSHLMVLTRNKVTGITADLTLLPNIGEWQRTVHFQQKNCREVVLHLASLSCYGYYTLGTTTVILLLLQPLKELELYVVSVQPELQTLAFLLLACRRRESCGVKAFRCLWRRAPPDQGPVQAFEEEMPLDLSSSS</sequence>
<evidence type="ECO:0000313" key="1">
    <source>
        <dbReference type="EMBL" id="JAD74870.1"/>
    </source>
</evidence>
<accession>A0A0A9CN97</accession>
<dbReference type="EMBL" id="GBRH01223025">
    <property type="protein sequence ID" value="JAD74870.1"/>
    <property type="molecule type" value="Transcribed_RNA"/>
</dbReference>
<protein>
    <submittedName>
        <fullName evidence="1">Uncharacterized protein</fullName>
    </submittedName>
</protein>
<dbReference type="AlphaFoldDB" id="A0A0A9CN97"/>